<feature type="signal peptide" evidence="1">
    <location>
        <begin position="1"/>
        <end position="30"/>
    </location>
</feature>
<keyword evidence="1" id="KW-0732">Signal</keyword>
<dbReference type="Pfam" id="PF13715">
    <property type="entry name" value="CarbopepD_reg_2"/>
    <property type="match status" value="1"/>
</dbReference>
<accession>A0A3D8LCK5</accession>
<dbReference type="RefSeq" id="WP_115565552.1">
    <property type="nucleotide sequence ID" value="NZ_QRGR01000010.1"/>
</dbReference>
<proteinExistence type="predicted"/>
<keyword evidence="2" id="KW-0378">Hydrolase</keyword>
<keyword evidence="2" id="KW-0121">Carboxypeptidase</keyword>
<dbReference type="EMBL" id="QRGR01000010">
    <property type="protein sequence ID" value="RDV15138.1"/>
    <property type="molecule type" value="Genomic_DNA"/>
</dbReference>
<protein>
    <submittedName>
        <fullName evidence="2">Carboxypeptidase-like regulatory domain-containing protein</fullName>
    </submittedName>
</protein>
<dbReference type="OrthoDB" id="1115630at2"/>
<evidence type="ECO:0000256" key="1">
    <source>
        <dbReference type="SAM" id="SignalP"/>
    </source>
</evidence>
<reference evidence="3" key="1">
    <citation type="submission" date="2018-08" db="EMBL/GenBank/DDBJ databases">
        <authorList>
            <person name="Liu Z.-W."/>
            <person name="Du Z.-J."/>
        </authorList>
    </citation>
    <scope>NUCLEOTIDE SEQUENCE [LARGE SCALE GENOMIC DNA]</scope>
    <source>
        <strain evidence="3">H4X</strain>
    </source>
</reference>
<name>A0A3D8LCK5_9BACT</name>
<dbReference type="SUPFAM" id="SSF49464">
    <property type="entry name" value="Carboxypeptidase regulatory domain-like"/>
    <property type="match status" value="1"/>
</dbReference>
<dbReference type="AlphaFoldDB" id="A0A3D8LCK5"/>
<gene>
    <name evidence="2" type="ORF">DXT99_10720</name>
</gene>
<feature type="chain" id="PRO_5017805424" evidence="1">
    <location>
        <begin position="31"/>
        <end position="131"/>
    </location>
</feature>
<evidence type="ECO:0000313" key="2">
    <source>
        <dbReference type="EMBL" id="RDV15138.1"/>
    </source>
</evidence>
<evidence type="ECO:0000313" key="3">
    <source>
        <dbReference type="Proteomes" id="UP000256708"/>
    </source>
</evidence>
<dbReference type="InterPro" id="IPR008969">
    <property type="entry name" value="CarboxyPept-like_regulatory"/>
</dbReference>
<dbReference type="Proteomes" id="UP000256708">
    <property type="component" value="Unassembled WGS sequence"/>
</dbReference>
<sequence length="131" mass="14057">MKTHFKGQGMLIPLLLFTLCLHVATLQVHAQQQVVQFSGLVTSSDSLQNMAGASVYVPNTTRGVQTTGNGFFSLPVLPGDSVVISMLGYQKQYIIIPLDYSNQSYATHIQLQESATELPTVDVMLGNGAGA</sequence>
<comment type="caution">
    <text evidence="2">The sequence shown here is derived from an EMBL/GenBank/DDBJ whole genome shotgun (WGS) entry which is preliminary data.</text>
</comment>
<keyword evidence="2" id="KW-0645">Protease</keyword>
<dbReference type="GO" id="GO:0004180">
    <property type="term" value="F:carboxypeptidase activity"/>
    <property type="evidence" value="ECO:0007669"/>
    <property type="project" value="UniProtKB-KW"/>
</dbReference>
<dbReference type="Gene3D" id="2.60.40.1120">
    <property type="entry name" value="Carboxypeptidase-like, regulatory domain"/>
    <property type="match status" value="1"/>
</dbReference>
<organism evidence="2 3">
    <name type="scientific">Pontibacter diazotrophicus</name>
    <dbReference type="NCBI Taxonomy" id="1400979"/>
    <lineage>
        <taxon>Bacteria</taxon>
        <taxon>Pseudomonadati</taxon>
        <taxon>Bacteroidota</taxon>
        <taxon>Cytophagia</taxon>
        <taxon>Cytophagales</taxon>
        <taxon>Hymenobacteraceae</taxon>
        <taxon>Pontibacter</taxon>
    </lineage>
</organism>
<keyword evidence="3" id="KW-1185">Reference proteome</keyword>